<dbReference type="KEGG" id="proo:MJB10_13540"/>
<dbReference type="Gene3D" id="1.10.10.2840">
    <property type="entry name" value="PucR C-terminal helix-turn-helix domain"/>
    <property type="match status" value="1"/>
</dbReference>
<dbReference type="AlphaFoldDB" id="A0AA96LK56"/>
<evidence type="ECO:0000259" key="2">
    <source>
        <dbReference type="Pfam" id="PF07905"/>
    </source>
</evidence>
<dbReference type="PANTHER" id="PTHR33744:SF1">
    <property type="entry name" value="DNA-BINDING TRANSCRIPTIONAL ACTIVATOR ADER"/>
    <property type="match status" value="1"/>
</dbReference>
<dbReference type="InterPro" id="IPR012914">
    <property type="entry name" value="PucR_dom"/>
</dbReference>
<evidence type="ECO:0000256" key="1">
    <source>
        <dbReference type="ARBA" id="ARBA00006754"/>
    </source>
</evidence>
<evidence type="ECO:0000313" key="6">
    <source>
        <dbReference type="Proteomes" id="UP001304650"/>
    </source>
</evidence>
<dbReference type="InterPro" id="IPR025736">
    <property type="entry name" value="PucR_C-HTH_dom"/>
</dbReference>
<name>A0AA96LK56_9BACL</name>
<gene>
    <name evidence="5" type="ORF">MJB10_13540</name>
</gene>
<dbReference type="InterPro" id="IPR041522">
    <property type="entry name" value="CdaR_GGDEF"/>
</dbReference>
<dbReference type="Pfam" id="PF17853">
    <property type="entry name" value="GGDEF_2"/>
    <property type="match status" value="1"/>
</dbReference>
<comment type="similarity">
    <text evidence="1">Belongs to the CdaR family.</text>
</comment>
<dbReference type="EMBL" id="CP130319">
    <property type="protein sequence ID" value="WNR42161.1"/>
    <property type="molecule type" value="Genomic_DNA"/>
</dbReference>
<dbReference type="InterPro" id="IPR051448">
    <property type="entry name" value="CdaR-like_regulators"/>
</dbReference>
<feature type="domain" description="CdaR GGDEF-like" evidence="4">
    <location>
        <begin position="303"/>
        <end position="425"/>
    </location>
</feature>
<organism evidence="5 6">
    <name type="scientific">Paenibacillus roseopurpureus</name>
    <dbReference type="NCBI Taxonomy" id="2918901"/>
    <lineage>
        <taxon>Bacteria</taxon>
        <taxon>Bacillati</taxon>
        <taxon>Bacillota</taxon>
        <taxon>Bacilli</taxon>
        <taxon>Bacillales</taxon>
        <taxon>Paenibacillaceae</taxon>
        <taxon>Paenibacillus</taxon>
    </lineage>
</organism>
<dbReference type="Pfam" id="PF07905">
    <property type="entry name" value="PucR"/>
    <property type="match status" value="1"/>
</dbReference>
<dbReference type="Pfam" id="PF13556">
    <property type="entry name" value="HTH_30"/>
    <property type="match status" value="1"/>
</dbReference>
<protein>
    <submittedName>
        <fullName evidence="5">PucR family transcriptional regulator ligand-binding domain-containing protein</fullName>
    </submittedName>
</protein>
<dbReference type="InterPro" id="IPR042070">
    <property type="entry name" value="PucR_C-HTH_sf"/>
</dbReference>
<feature type="domain" description="PucR C-terminal helix-turn-helix" evidence="3">
    <location>
        <begin position="480"/>
        <end position="538"/>
    </location>
</feature>
<evidence type="ECO:0000313" key="5">
    <source>
        <dbReference type="EMBL" id="WNR42161.1"/>
    </source>
</evidence>
<sequence length="565" mass="64307">MREQSAGHGLIGSELLAMPHLAGAKVLAGSAGLKAAVIRVNVMEVPDVIDWVMPGEFLISTGYPFRDDPNAFVELIPQLVAKGVAALGIKTKRFLDEIPPRVLAVADQYHFPIIELPPGTVFSEVVREVMERVLVEEAAGLALLQRRFQRFSELLLEGKELGELLGYVEEELGNPILLLSSAGKMHVSRQTNQWIQTVGFAQHFSITQLLQTIKSGMPNLIAGDRELRVAVTKIKEQFGAESYLTLLAWHQELKPLDTLTLERVGVLIHLEMMNVNARREVEAKYIDQFLHDWLVGRIGTRRDLDLRSEACGCPINHQGSFHAVIIRWIDTAPNLLQLKRIVQQLRQQESLRSRDLLYSIVEDRLVILVNSESDVLEKELKQRLRVALQEVQFNHSPYAFSFCLGNRVQSATEVSSSYMQAAKVYSISQICGLQQEWISYQELGVYKILYLLPQGKELSQFREEWITPLEVYDWKHQSSLILTLLAYFEQHENVRKTAQQLYTHHNTVIYRLERVKELLGVDLQRSDDRLQLQIALKLHAMEAGMQERTVEAIAGERTPFLVHLD</sequence>
<feature type="domain" description="Purine catabolism PurC-like" evidence="2">
    <location>
        <begin position="14"/>
        <end position="132"/>
    </location>
</feature>
<evidence type="ECO:0000259" key="4">
    <source>
        <dbReference type="Pfam" id="PF17853"/>
    </source>
</evidence>
<evidence type="ECO:0000259" key="3">
    <source>
        <dbReference type="Pfam" id="PF13556"/>
    </source>
</evidence>
<dbReference type="PANTHER" id="PTHR33744">
    <property type="entry name" value="CARBOHYDRATE DIACID REGULATOR"/>
    <property type="match status" value="1"/>
</dbReference>
<dbReference type="Proteomes" id="UP001304650">
    <property type="component" value="Chromosome"/>
</dbReference>
<proteinExistence type="inferred from homology"/>
<accession>A0AA96LK56</accession>
<reference evidence="5" key="1">
    <citation type="submission" date="2022-02" db="EMBL/GenBank/DDBJ databases">
        <title>Paenibacillus sp. MBLB1832 Whole Genome Shotgun Sequencing.</title>
        <authorList>
            <person name="Hwang C.Y."/>
            <person name="Cho E.-S."/>
            <person name="Seo M.-J."/>
        </authorList>
    </citation>
    <scope>NUCLEOTIDE SEQUENCE</scope>
    <source>
        <strain evidence="5">MBLB1832</strain>
    </source>
</reference>
<keyword evidence="6" id="KW-1185">Reference proteome</keyword>
<dbReference type="RefSeq" id="WP_314795394.1">
    <property type="nucleotide sequence ID" value="NZ_CP130319.1"/>
</dbReference>